<reference evidence="1 2" key="1">
    <citation type="submission" date="2018-12" db="EMBL/GenBank/DDBJ databases">
        <title>Genome of Verticillium dahliae isolate Getta Getta.</title>
        <authorList>
            <person name="Gardiner D.M."/>
        </authorList>
    </citation>
    <scope>NUCLEOTIDE SEQUENCE [LARGE SCALE GENOMIC DNA]</scope>
    <source>
        <strain evidence="1 2">Getta Getta</strain>
    </source>
</reference>
<organism evidence="1 2">
    <name type="scientific">Verticillium dahliae</name>
    <name type="common">Verticillium wilt</name>
    <dbReference type="NCBI Taxonomy" id="27337"/>
    <lineage>
        <taxon>Eukaryota</taxon>
        <taxon>Fungi</taxon>
        <taxon>Dikarya</taxon>
        <taxon>Ascomycota</taxon>
        <taxon>Pezizomycotina</taxon>
        <taxon>Sordariomycetes</taxon>
        <taxon>Hypocreomycetidae</taxon>
        <taxon>Glomerellales</taxon>
        <taxon>Plectosphaerellaceae</taxon>
        <taxon>Verticillium</taxon>
    </lineage>
</organism>
<name>A0A444RS47_VERDA</name>
<evidence type="ECO:0000313" key="2">
    <source>
        <dbReference type="Proteomes" id="UP000288725"/>
    </source>
</evidence>
<evidence type="ECO:0000313" key="1">
    <source>
        <dbReference type="EMBL" id="RXG43896.1"/>
    </source>
</evidence>
<gene>
    <name evidence="1" type="ORF">VDGE_30493</name>
</gene>
<protein>
    <submittedName>
        <fullName evidence="1">Uncharacterized protein</fullName>
    </submittedName>
</protein>
<comment type="caution">
    <text evidence="1">The sequence shown here is derived from an EMBL/GenBank/DDBJ whole genome shotgun (WGS) entry which is preliminary data.</text>
</comment>
<proteinExistence type="predicted"/>
<sequence length="79" mass="8611">MGVLPFQQQVPVQSSTYLVEASEQLVSDTYIIISRPPPSIPPFILIPAIALDSRLASHSWTFFNNFTHAPLAGASILVC</sequence>
<accession>A0A444RS47</accession>
<dbReference type="AlphaFoldDB" id="A0A444RS47"/>
<dbReference type="Proteomes" id="UP000288725">
    <property type="component" value="Unassembled WGS sequence"/>
</dbReference>
<dbReference type="EMBL" id="RSDZ01000099">
    <property type="protein sequence ID" value="RXG43896.1"/>
    <property type="molecule type" value="Genomic_DNA"/>
</dbReference>